<gene>
    <name evidence="8" type="ORF">EOD43_04890</name>
</gene>
<evidence type="ECO:0000256" key="1">
    <source>
        <dbReference type="ARBA" id="ARBA00006432"/>
    </source>
</evidence>
<evidence type="ECO:0000313" key="8">
    <source>
        <dbReference type="EMBL" id="RVT93227.1"/>
    </source>
</evidence>
<dbReference type="PANTHER" id="PTHR43201">
    <property type="entry name" value="ACYL-COA SYNTHETASE"/>
    <property type="match status" value="1"/>
</dbReference>
<dbReference type="PROSITE" id="PS00455">
    <property type="entry name" value="AMP_BINDING"/>
    <property type="match status" value="1"/>
</dbReference>
<accession>A0A437M6F3</accession>
<evidence type="ECO:0000256" key="3">
    <source>
        <dbReference type="ARBA" id="ARBA00051915"/>
    </source>
</evidence>
<evidence type="ECO:0000256" key="2">
    <source>
        <dbReference type="ARBA" id="ARBA00022598"/>
    </source>
</evidence>
<dbReference type="GO" id="GO:0006631">
    <property type="term" value="P:fatty acid metabolic process"/>
    <property type="evidence" value="ECO:0007669"/>
    <property type="project" value="TreeGrafter"/>
</dbReference>
<dbReference type="OrthoDB" id="9803968at2"/>
<dbReference type="InterPro" id="IPR025110">
    <property type="entry name" value="AMP-bd_C"/>
</dbReference>
<feature type="domain" description="AMP-binding enzyme C-terminal" evidence="7">
    <location>
        <begin position="431"/>
        <end position="506"/>
    </location>
</feature>
<dbReference type="Gene3D" id="3.40.50.12780">
    <property type="entry name" value="N-terminal domain of ligase-like"/>
    <property type="match status" value="1"/>
</dbReference>
<evidence type="ECO:0000313" key="9">
    <source>
        <dbReference type="Proteomes" id="UP000282971"/>
    </source>
</evidence>
<organism evidence="8 9">
    <name type="scientific">Sphingomonas crocodyli</name>
    <dbReference type="NCBI Taxonomy" id="1979270"/>
    <lineage>
        <taxon>Bacteria</taxon>
        <taxon>Pseudomonadati</taxon>
        <taxon>Pseudomonadota</taxon>
        <taxon>Alphaproteobacteria</taxon>
        <taxon>Sphingomonadales</taxon>
        <taxon>Sphingomonadaceae</taxon>
        <taxon>Sphingomonas</taxon>
    </lineage>
</organism>
<dbReference type="Pfam" id="PF13193">
    <property type="entry name" value="AMP-binding_C"/>
    <property type="match status" value="1"/>
</dbReference>
<dbReference type="EC" id="6.2.1.44" evidence="4"/>
<dbReference type="InterPro" id="IPR045851">
    <property type="entry name" value="AMP-bd_C_sf"/>
</dbReference>
<dbReference type="EMBL" id="SACN01000001">
    <property type="protein sequence ID" value="RVT93227.1"/>
    <property type="molecule type" value="Genomic_DNA"/>
</dbReference>
<dbReference type="InterPro" id="IPR042099">
    <property type="entry name" value="ANL_N_sf"/>
</dbReference>
<evidence type="ECO:0000259" key="7">
    <source>
        <dbReference type="Pfam" id="PF13193"/>
    </source>
</evidence>
<dbReference type="InterPro" id="IPR000873">
    <property type="entry name" value="AMP-dep_synth/lig_dom"/>
</dbReference>
<dbReference type="RefSeq" id="WP_127741620.1">
    <property type="nucleotide sequence ID" value="NZ_SACN01000001.1"/>
</dbReference>
<dbReference type="InterPro" id="IPR020845">
    <property type="entry name" value="AMP-binding_CS"/>
</dbReference>
<dbReference type="Pfam" id="PF00501">
    <property type="entry name" value="AMP-binding"/>
    <property type="match status" value="1"/>
</dbReference>
<dbReference type="PANTHER" id="PTHR43201:SF5">
    <property type="entry name" value="MEDIUM-CHAIN ACYL-COA LIGASE ACSF2, MITOCHONDRIAL"/>
    <property type="match status" value="1"/>
</dbReference>
<evidence type="ECO:0000256" key="4">
    <source>
        <dbReference type="ARBA" id="ARBA00066616"/>
    </source>
</evidence>
<name>A0A437M6F3_9SPHN</name>
<dbReference type="FunFam" id="3.30.300.30:FF:000008">
    <property type="entry name" value="2,3-dihydroxybenzoate-AMP ligase"/>
    <property type="match status" value="1"/>
</dbReference>
<protein>
    <recommendedName>
        <fullName evidence="5">3-methylmercaptopropionyl-CoA ligase</fullName>
        <ecNumber evidence="4">6.2.1.44</ecNumber>
    </recommendedName>
</protein>
<dbReference type="GO" id="GO:0031956">
    <property type="term" value="F:medium-chain fatty acid-CoA ligase activity"/>
    <property type="evidence" value="ECO:0007669"/>
    <property type="project" value="TreeGrafter"/>
</dbReference>
<dbReference type="Proteomes" id="UP000282971">
    <property type="component" value="Unassembled WGS sequence"/>
</dbReference>
<dbReference type="SUPFAM" id="SSF56801">
    <property type="entry name" value="Acetyl-CoA synthetase-like"/>
    <property type="match status" value="1"/>
</dbReference>
<dbReference type="Gene3D" id="3.30.300.30">
    <property type="match status" value="1"/>
</dbReference>
<comment type="catalytic activity">
    <reaction evidence="3">
        <text>3-(methylsulfanyl)propanoate + ATP + CoA = 3-(methylsulfanyl)propanoyl-CoA + AMP + diphosphate</text>
        <dbReference type="Rhea" id="RHEA:43052"/>
        <dbReference type="ChEBI" id="CHEBI:30616"/>
        <dbReference type="ChEBI" id="CHEBI:33019"/>
        <dbReference type="ChEBI" id="CHEBI:49016"/>
        <dbReference type="ChEBI" id="CHEBI:57287"/>
        <dbReference type="ChEBI" id="CHEBI:82815"/>
        <dbReference type="ChEBI" id="CHEBI:456215"/>
        <dbReference type="EC" id="6.2.1.44"/>
    </reaction>
    <physiologicalReaction direction="left-to-right" evidence="3">
        <dbReference type="Rhea" id="RHEA:43053"/>
    </physiologicalReaction>
</comment>
<reference evidence="8 9" key="1">
    <citation type="submission" date="2019-01" db="EMBL/GenBank/DDBJ databases">
        <authorList>
            <person name="Chen W.-M."/>
        </authorList>
    </citation>
    <scope>NUCLEOTIDE SEQUENCE [LARGE SCALE GENOMIC DNA]</scope>
    <source>
        <strain evidence="8 9">CCP-7</strain>
    </source>
</reference>
<sequence>MDCPTIPHVALDSAKTYGDKIAISTPGGEAIGYAELARRMEAAARAFIAAGVKRGDRVAIWAPNLDRWIVATLGLQAAGAAVVPLNTRYKGREAAYILKKSRARILLTVGNFLGNDYPTMIAGEDVPCLERIILLDDDEASNGWAAFLKEGEAVSRDAYEARLGSLDGEDVCDILFTSGTTGNPKGVVTTHGQNIRCYDIYSRGLGLTSADRLLSINPFFHSFGYKAGWLCAILRGATLFPVLSFDPAKAVDMLEEHKISWLPGPPTIFTSLLDSPREGRDLASLRLAVTGATIVPTVLIQRILDDLGFERVVTAYGLSETCGTVSMCEPDDDIETIATTSGRAIPDMEVRTVGVDGRDVAAGEPGEIWVRGPNVMRGYLDDPVATAEAIVEGGWLRTGDIGVMRADGCISITDRAKDMFICGGFNVYPAEIEQILIQHPEVAEVSVVGAPDDRLGEVGHAYIVSRPGAAKDAKALIGWSRDNMANYKVPRAISFVEALPRNASGKVEKFKLRDAG</sequence>
<comment type="caution">
    <text evidence="8">The sequence shown here is derived from an EMBL/GenBank/DDBJ whole genome shotgun (WGS) entry which is preliminary data.</text>
</comment>
<dbReference type="NCBIfam" id="NF005801">
    <property type="entry name" value="PRK07656.1"/>
    <property type="match status" value="1"/>
</dbReference>
<evidence type="ECO:0000256" key="5">
    <source>
        <dbReference type="ARBA" id="ARBA00067668"/>
    </source>
</evidence>
<keyword evidence="9" id="KW-1185">Reference proteome</keyword>
<proteinExistence type="inferred from homology"/>
<comment type="similarity">
    <text evidence="1">Belongs to the ATP-dependent AMP-binding enzyme family.</text>
</comment>
<evidence type="ECO:0000259" key="6">
    <source>
        <dbReference type="Pfam" id="PF00501"/>
    </source>
</evidence>
<keyword evidence="2 8" id="KW-0436">Ligase</keyword>
<feature type="domain" description="AMP-dependent synthetase/ligase" evidence="6">
    <location>
        <begin position="13"/>
        <end position="380"/>
    </location>
</feature>
<dbReference type="AlphaFoldDB" id="A0A437M6F3"/>